<reference evidence="2 3" key="1">
    <citation type="journal article" date="2015" name="Genome Biol.">
        <title>Comparative genomics of Steinernema reveals deeply conserved gene regulatory networks.</title>
        <authorList>
            <person name="Dillman A.R."/>
            <person name="Macchietto M."/>
            <person name="Porter C.F."/>
            <person name="Rogers A."/>
            <person name="Williams B."/>
            <person name="Antoshechkin I."/>
            <person name="Lee M.M."/>
            <person name="Goodwin Z."/>
            <person name="Lu X."/>
            <person name="Lewis E.E."/>
            <person name="Goodrich-Blair H."/>
            <person name="Stock S.P."/>
            <person name="Adams B.J."/>
            <person name="Sternberg P.W."/>
            <person name="Mortazavi A."/>
        </authorList>
    </citation>
    <scope>NUCLEOTIDE SEQUENCE [LARGE SCALE GENOMIC DNA]</scope>
    <source>
        <strain evidence="2 3">ALL</strain>
    </source>
</reference>
<dbReference type="Proteomes" id="UP000298663">
    <property type="component" value="Unassembled WGS sequence"/>
</dbReference>
<evidence type="ECO:0000313" key="3">
    <source>
        <dbReference type="Proteomes" id="UP000298663"/>
    </source>
</evidence>
<evidence type="ECO:0000256" key="1">
    <source>
        <dbReference type="SAM" id="SignalP"/>
    </source>
</evidence>
<keyword evidence="1" id="KW-0732">Signal</keyword>
<comment type="caution">
    <text evidence="2">The sequence shown here is derived from an EMBL/GenBank/DDBJ whole genome shotgun (WGS) entry which is preliminary data.</text>
</comment>
<reference evidence="2 3" key="2">
    <citation type="journal article" date="2019" name="G3 (Bethesda)">
        <title>Hybrid Assembly of the Genome of the Entomopathogenic Nematode Steinernema carpocapsae Identifies the X-Chromosome.</title>
        <authorList>
            <person name="Serra L."/>
            <person name="Macchietto M."/>
            <person name="Macias-Munoz A."/>
            <person name="McGill C.J."/>
            <person name="Rodriguez I.M."/>
            <person name="Rodriguez B."/>
            <person name="Murad R."/>
            <person name="Mortazavi A."/>
        </authorList>
    </citation>
    <scope>NUCLEOTIDE SEQUENCE [LARGE SCALE GENOMIC DNA]</scope>
    <source>
        <strain evidence="2 3">ALL</strain>
    </source>
</reference>
<feature type="signal peptide" evidence="1">
    <location>
        <begin position="1"/>
        <end position="16"/>
    </location>
</feature>
<keyword evidence="3" id="KW-1185">Reference proteome</keyword>
<dbReference type="EMBL" id="AZBU02000015">
    <property type="protein sequence ID" value="TKR57540.1"/>
    <property type="molecule type" value="Genomic_DNA"/>
</dbReference>
<gene>
    <name evidence="2" type="ORF">L596_030790</name>
</gene>
<proteinExistence type="predicted"/>
<protein>
    <submittedName>
        <fullName evidence="2">Uncharacterized protein</fullName>
    </submittedName>
</protein>
<feature type="chain" id="PRO_5020358035" evidence="1">
    <location>
        <begin position="17"/>
        <end position="102"/>
    </location>
</feature>
<sequence>MLFKALVLTSISLTIAAFIPDFWERDSKRFIPDYFERDSKRSISDYWERDFKRLDDGYSGYGFKRSAVPHDIYPPFLYERSISLGDLNKRSPCEDGVILHGC</sequence>
<organism evidence="2 3">
    <name type="scientific">Steinernema carpocapsae</name>
    <name type="common">Entomopathogenic nematode</name>
    <dbReference type="NCBI Taxonomy" id="34508"/>
    <lineage>
        <taxon>Eukaryota</taxon>
        <taxon>Metazoa</taxon>
        <taxon>Ecdysozoa</taxon>
        <taxon>Nematoda</taxon>
        <taxon>Chromadorea</taxon>
        <taxon>Rhabditida</taxon>
        <taxon>Tylenchina</taxon>
        <taxon>Panagrolaimomorpha</taxon>
        <taxon>Strongyloidoidea</taxon>
        <taxon>Steinernematidae</taxon>
        <taxon>Steinernema</taxon>
    </lineage>
</organism>
<dbReference type="AlphaFoldDB" id="A0A4U5LNU0"/>
<name>A0A4U5LNU0_STECR</name>
<evidence type="ECO:0000313" key="2">
    <source>
        <dbReference type="EMBL" id="TKR57540.1"/>
    </source>
</evidence>
<accession>A0A4U5LNU0</accession>